<evidence type="ECO:0000256" key="5">
    <source>
        <dbReference type="PROSITE-ProRule" id="PRU10007"/>
    </source>
</evidence>
<gene>
    <name evidence="8" type="ORF">GRF29_1g2262790</name>
</gene>
<reference evidence="8 9" key="1">
    <citation type="submission" date="2021-02" db="EMBL/GenBank/DDBJ databases">
        <title>Genome assembly of Pseudopithomyces chartarum.</title>
        <authorList>
            <person name="Jauregui R."/>
            <person name="Singh J."/>
            <person name="Voisey C."/>
        </authorList>
    </citation>
    <scope>NUCLEOTIDE SEQUENCE [LARGE SCALE GENOMIC DNA]</scope>
    <source>
        <strain evidence="8 9">AGR01</strain>
    </source>
</reference>
<dbReference type="GO" id="GO:0004029">
    <property type="term" value="F:aldehyde dehydrogenase (NAD+) activity"/>
    <property type="evidence" value="ECO:0007669"/>
    <property type="project" value="UniProtKB-EC"/>
</dbReference>
<sequence>MGLPEYIETRLFINGEFVESSDGKTFDITNPATLKHVAKVYEASEQDTDRAVASAKAAFPAWSALSPTQRAPYFKKLANLIRENDDELAALEAASMGKPVGAFIDGYAAAAKFDHYSESGHAIQGTTSIQTPGFLNMTLRQPYGVVAAITPWNVPLLFLAGKIAPALIVGNTVVVKSSEKAPLTSAKIATLVQKAGFPPGVINIITGFGNVSGSILSHHMDVRALSFTGSGRTGRLIQAAAAKSNLKAVFLELGGKSPAVIFEDADLEKAVRETGYSSQANSGQVCMMNSRIYVQESVFERYMELFKEYLNTQVKMGDPLEKGINHGPQADEVQHKTVLRYLEMGKQSGNLAIGGFAPSDREGYYIQPTVFTNTPEDAQIMKEEVFGPVVNINSFKTEEEVLAKANDTEYGLYAAVYTKDISRALRFAKGLEAGTVGVNCTSPTTGINDTPFGGYKASGTGREGEPFTSLNNFLETKSVIIKLD</sequence>
<feature type="domain" description="Aldehyde dehydrogenase" evidence="7">
    <location>
        <begin position="17"/>
        <end position="479"/>
    </location>
</feature>
<evidence type="ECO:0000313" key="9">
    <source>
        <dbReference type="Proteomes" id="UP001280581"/>
    </source>
</evidence>
<proteinExistence type="inferred from homology"/>
<evidence type="ECO:0000313" key="8">
    <source>
        <dbReference type="EMBL" id="KAK3217207.1"/>
    </source>
</evidence>
<dbReference type="Gene3D" id="3.40.605.10">
    <property type="entry name" value="Aldehyde Dehydrogenase, Chain A, domain 1"/>
    <property type="match status" value="1"/>
</dbReference>
<dbReference type="Pfam" id="PF00171">
    <property type="entry name" value="Aldedh"/>
    <property type="match status" value="1"/>
</dbReference>
<dbReference type="InterPro" id="IPR016163">
    <property type="entry name" value="Ald_DH_C"/>
</dbReference>
<evidence type="ECO:0000256" key="2">
    <source>
        <dbReference type="ARBA" id="ARBA00023002"/>
    </source>
</evidence>
<comment type="similarity">
    <text evidence="1 6">Belongs to the aldehyde dehydrogenase family.</text>
</comment>
<dbReference type="InterPro" id="IPR015590">
    <property type="entry name" value="Aldehyde_DH_dom"/>
</dbReference>
<organism evidence="8 9">
    <name type="scientific">Pseudopithomyces chartarum</name>
    <dbReference type="NCBI Taxonomy" id="1892770"/>
    <lineage>
        <taxon>Eukaryota</taxon>
        <taxon>Fungi</taxon>
        <taxon>Dikarya</taxon>
        <taxon>Ascomycota</taxon>
        <taxon>Pezizomycotina</taxon>
        <taxon>Dothideomycetes</taxon>
        <taxon>Pleosporomycetidae</taxon>
        <taxon>Pleosporales</taxon>
        <taxon>Massarineae</taxon>
        <taxon>Didymosphaeriaceae</taxon>
        <taxon>Pseudopithomyces</taxon>
    </lineage>
</organism>
<dbReference type="Gene3D" id="3.40.309.10">
    <property type="entry name" value="Aldehyde Dehydrogenase, Chain A, domain 2"/>
    <property type="match status" value="1"/>
</dbReference>
<evidence type="ECO:0000256" key="3">
    <source>
        <dbReference type="ARBA" id="ARBA00024226"/>
    </source>
</evidence>
<dbReference type="SUPFAM" id="SSF53720">
    <property type="entry name" value="ALDH-like"/>
    <property type="match status" value="1"/>
</dbReference>
<dbReference type="EMBL" id="WVTA01000001">
    <property type="protein sequence ID" value="KAK3217207.1"/>
    <property type="molecule type" value="Genomic_DNA"/>
</dbReference>
<accession>A0AAN6RMB7</accession>
<dbReference type="FunFam" id="3.40.605.10:FF:000001">
    <property type="entry name" value="Aldehyde dehydrogenase 1"/>
    <property type="match status" value="1"/>
</dbReference>
<dbReference type="InterPro" id="IPR016162">
    <property type="entry name" value="Ald_DH_N"/>
</dbReference>
<evidence type="ECO:0000256" key="6">
    <source>
        <dbReference type="RuleBase" id="RU003345"/>
    </source>
</evidence>
<protein>
    <recommendedName>
        <fullName evidence="3">aldehyde dehydrogenase (NAD(+))</fullName>
        <ecNumber evidence="3">1.2.1.3</ecNumber>
    </recommendedName>
</protein>
<dbReference type="Proteomes" id="UP001280581">
    <property type="component" value="Unassembled WGS sequence"/>
</dbReference>
<keyword evidence="2 6" id="KW-0560">Oxidoreductase</keyword>
<feature type="active site" evidence="5">
    <location>
        <position position="252"/>
    </location>
</feature>
<name>A0AAN6RMB7_9PLEO</name>
<comment type="caution">
    <text evidence="8">The sequence shown here is derived from an EMBL/GenBank/DDBJ whole genome shotgun (WGS) entry which is preliminary data.</text>
</comment>
<dbReference type="PROSITE" id="PS00687">
    <property type="entry name" value="ALDEHYDE_DEHYDR_GLU"/>
    <property type="match status" value="1"/>
</dbReference>
<dbReference type="FunFam" id="3.40.309.10:FF:000012">
    <property type="entry name" value="Betaine aldehyde dehydrogenase"/>
    <property type="match status" value="1"/>
</dbReference>
<evidence type="ECO:0000256" key="4">
    <source>
        <dbReference type="ARBA" id="ARBA00049194"/>
    </source>
</evidence>
<keyword evidence="9" id="KW-1185">Reference proteome</keyword>
<evidence type="ECO:0000259" key="7">
    <source>
        <dbReference type="Pfam" id="PF00171"/>
    </source>
</evidence>
<dbReference type="PANTHER" id="PTHR11699">
    <property type="entry name" value="ALDEHYDE DEHYDROGENASE-RELATED"/>
    <property type="match status" value="1"/>
</dbReference>
<dbReference type="AlphaFoldDB" id="A0AAN6RMB7"/>
<dbReference type="EC" id="1.2.1.3" evidence="3"/>
<comment type="catalytic activity">
    <reaction evidence="4">
        <text>an aldehyde + NAD(+) + H2O = a carboxylate + NADH + 2 H(+)</text>
        <dbReference type="Rhea" id="RHEA:16185"/>
        <dbReference type="ChEBI" id="CHEBI:15377"/>
        <dbReference type="ChEBI" id="CHEBI:15378"/>
        <dbReference type="ChEBI" id="CHEBI:17478"/>
        <dbReference type="ChEBI" id="CHEBI:29067"/>
        <dbReference type="ChEBI" id="CHEBI:57540"/>
        <dbReference type="ChEBI" id="CHEBI:57945"/>
        <dbReference type="EC" id="1.2.1.3"/>
    </reaction>
</comment>
<evidence type="ECO:0000256" key="1">
    <source>
        <dbReference type="ARBA" id="ARBA00009986"/>
    </source>
</evidence>
<dbReference type="InterPro" id="IPR029510">
    <property type="entry name" value="Ald_DH_CS_GLU"/>
</dbReference>
<dbReference type="InterPro" id="IPR016161">
    <property type="entry name" value="Ald_DH/histidinol_DH"/>
</dbReference>